<gene>
    <name evidence="2" type="ORF">TSOC_006206</name>
</gene>
<protein>
    <submittedName>
        <fullName evidence="2">Uncharacterized protein</fullName>
    </submittedName>
</protein>
<dbReference type="Proteomes" id="UP000236333">
    <property type="component" value="Unassembled WGS sequence"/>
</dbReference>
<evidence type="ECO:0000256" key="1">
    <source>
        <dbReference type="SAM" id="MobiDB-lite"/>
    </source>
</evidence>
<reference evidence="2 3" key="1">
    <citation type="journal article" date="2017" name="Mol. Biol. Evol.">
        <title>The 4-celled Tetrabaena socialis nuclear genome reveals the essential components for genetic control of cell number at the origin of multicellularity in the volvocine lineage.</title>
        <authorList>
            <person name="Featherston J."/>
            <person name="Arakaki Y."/>
            <person name="Hanschen E.R."/>
            <person name="Ferris P.J."/>
            <person name="Michod R.E."/>
            <person name="Olson B.J.S.C."/>
            <person name="Nozaki H."/>
            <person name="Durand P.M."/>
        </authorList>
    </citation>
    <scope>NUCLEOTIDE SEQUENCE [LARGE SCALE GENOMIC DNA]</scope>
    <source>
        <strain evidence="2 3">NIES-571</strain>
    </source>
</reference>
<dbReference type="OrthoDB" id="523311at2759"/>
<accession>A0A2J8A4A4</accession>
<keyword evidence="3" id="KW-1185">Reference proteome</keyword>
<feature type="compositionally biased region" description="Polar residues" evidence="1">
    <location>
        <begin position="10"/>
        <end position="23"/>
    </location>
</feature>
<dbReference type="AlphaFoldDB" id="A0A2J8A4A4"/>
<evidence type="ECO:0000313" key="3">
    <source>
        <dbReference type="Proteomes" id="UP000236333"/>
    </source>
</evidence>
<sequence>MSPAGVLLNDAQQNDVDAPSRSQAASKRHNLCVAHGELQPEVLQLADLLSKAEFMLVDELNLKLDEASLGQMEHVSDAVYKLGSKYLRSGAEVMRWRRRRMAFAHPPDMNAIQESNLSDLKSRVTHAEAYAPVRCAAKALIAAAERVDKEQQRMEQWQAA</sequence>
<name>A0A2J8A4A4_9CHLO</name>
<comment type="caution">
    <text evidence="2">The sequence shown here is derived from an EMBL/GenBank/DDBJ whole genome shotgun (WGS) entry which is preliminary data.</text>
</comment>
<organism evidence="2 3">
    <name type="scientific">Tetrabaena socialis</name>
    <dbReference type="NCBI Taxonomy" id="47790"/>
    <lineage>
        <taxon>Eukaryota</taxon>
        <taxon>Viridiplantae</taxon>
        <taxon>Chlorophyta</taxon>
        <taxon>core chlorophytes</taxon>
        <taxon>Chlorophyceae</taxon>
        <taxon>CS clade</taxon>
        <taxon>Chlamydomonadales</taxon>
        <taxon>Tetrabaenaceae</taxon>
        <taxon>Tetrabaena</taxon>
    </lineage>
</organism>
<feature type="region of interest" description="Disordered" evidence="1">
    <location>
        <begin position="1"/>
        <end position="23"/>
    </location>
</feature>
<dbReference type="EMBL" id="PGGS01000185">
    <property type="protein sequence ID" value="PNH07337.1"/>
    <property type="molecule type" value="Genomic_DNA"/>
</dbReference>
<proteinExistence type="predicted"/>
<evidence type="ECO:0000313" key="2">
    <source>
        <dbReference type="EMBL" id="PNH07337.1"/>
    </source>
</evidence>